<dbReference type="GO" id="GO:0004065">
    <property type="term" value="F:arylsulfatase activity"/>
    <property type="evidence" value="ECO:0007669"/>
    <property type="project" value="TreeGrafter"/>
</dbReference>
<dbReference type="InterPro" id="IPR032506">
    <property type="entry name" value="SGSH_C"/>
</dbReference>
<dbReference type="InterPro" id="IPR051849">
    <property type="entry name" value="GAG-degrading_sulfatase"/>
</dbReference>
<evidence type="ECO:0000313" key="2">
    <source>
        <dbReference type="EMBL" id="HHJ53880.1"/>
    </source>
</evidence>
<dbReference type="Gene3D" id="3.40.720.10">
    <property type="entry name" value="Alkaline Phosphatase, subunit A"/>
    <property type="match status" value="1"/>
</dbReference>
<feature type="non-terminal residue" evidence="2">
    <location>
        <position position="1"/>
    </location>
</feature>
<evidence type="ECO:0000259" key="1">
    <source>
        <dbReference type="Pfam" id="PF16347"/>
    </source>
</evidence>
<proteinExistence type="predicted"/>
<feature type="domain" description="N-sulphoglucosamine sulphohydrolase C-terminal" evidence="1">
    <location>
        <begin position="66"/>
        <end position="203"/>
    </location>
</feature>
<protein>
    <submittedName>
        <fullName evidence="2">DUF4976 domain-containing protein</fullName>
    </submittedName>
</protein>
<dbReference type="PANTHER" id="PTHR46615:SF1">
    <property type="entry name" value="ARYLSULFATASE K"/>
    <property type="match status" value="1"/>
</dbReference>
<organism evidence="2">
    <name type="scientific">Caldithrix abyssi</name>
    <dbReference type="NCBI Taxonomy" id="187145"/>
    <lineage>
        <taxon>Bacteria</taxon>
        <taxon>Pseudomonadati</taxon>
        <taxon>Calditrichota</taxon>
        <taxon>Calditrichia</taxon>
        <taxon>Calditrichales</taxon>
        <taxon>Calditrichaceae</taxon>
        <taxon>Caldithrix</taxon>
    </lineage>
</organism>
<dbReference type="EMBL" id="DROD01000747">
    <property type="protein sequence ID" value="HHJ53880.1"/>
    <property type="molecule type" value="Genomic_DNA"/>
</dbReference>
<dbReference type="SUPFAM" id="SSF53649">
    <property type="entry name" value="Alkaline phosphatase-like"/>
    <property type="match status" value="1"/>
</dbReference>
<dbReference type="GO" id="GO:0015024">
    <property type="term" value="F:glucuronate-2-sulfatase activity"/>
    <property type="evidence" value="ECO:0007669"/>
    <property type="project" value="TreeGrafter"/>
</dbReference>
<comment type="caution">
    <text evidence="2">The sequence shown here is derived from an EMBL/GenBank/DDBJ whole genome shotgun (WGS) entry which is preliminary data.</text>
</comment>
<dbReference type="PANTHER" id="PTHR46615">
    <property type="entry name" value="ARYLSULFATASE K"/>
    <property type="match status" value="1"/>
</dbReference>
<sequence>AQIARMPEWTPLNWRYYLWSYYRMVEEADRELGRVLDALEASRFAKNTLVIFTSDHGEGRARHSTVLKNFLYEEAVNVPLIFSFPGRFPENKVDETHLVSGTDIVPTVCDFAGVPAPPLMRGRSLLSVLKGKARSWREFVVSEVMHDYGRMVRTETFKMIAYRNDPTIQLFDMKNDPWETRNLAEDPRYRNELQELKRLLASWEEKLKPAPDALGPFVME</sequence>
<dbReference type="Proteomes" id="UP000886124">
    <property type="component" value="Unassembled WGS sequence"/>
</dbReference>
<reference evidence="2" key="1">
    <citation type="journal article" date="2020" name="mSystems">
        <title>Genome- and Community-Level Interaction Insights into Carbon Utilization and Element Cycling Functions of Hydrothermarchaeota in Hydrothermal Sediment.</title>
        <authorList>
            <person name="Zhou Z."/>
            <person name="Liu Y."/>
            <person name="Xu W."/>
            <person name="Pan J."/>
            <person name="Luo Z.H."/>
            <person name="Li M."/>
        </authorList>
    </citation>
    <scope>NUCLEOTIDE SEQUENCE [LARGE SCALE GENOMIC DNA]</scope>
    <source>
        <strain evidence="2">HyVt-527</strain>
    </source>
</reference>
<name>A0A7V5UFZ8_CALAY</name>
<dbReference type="Pfam" id="PF16347">
    <property type="entry name" value="SGSH_C"/>
    <property type="match status" value="1"/>
</dbReference>
<dbReference type="AlphaFoldDB" id="A0A7V5UFZ8"/>
<dbReference type="InterPro" id="IPR017850">
    <property type="entry name" value="Alkaline_phosphatase_core_sf"/>
</dbReference>
<gene>
    <name evidence="2" type="ORF">ENJ89_11845</name>
</gene>
<accession>A0A7V5UFZ8</accession>